<dbReference type="SMART" id="SM00418">
    <property type="entry name" value="HTH_ARSR"/>
    <property type="match status" value="1"/>
</dbReference>
<dbReference type="InterPro" id="IPR011991">
    <property type="entry name" value="ArsR-like_HTH"/>
</dbReference>
<dbReference type="Gene3D" id="1.10.10.10">
    <property type="entry name" value="Winged helix-like DNA-binding domain superfamily/Winged helix DNA-binding domain"/>
    <property type="match status" value="1"/>
</dbReference>
<dbReference type="CDD" id="cd00090">
    <property type="entry name" value="HTH_ARSR"/>
    <property type="match status" value="1"/>
</dbReference>
<comment type="caution">
    <text evidence="5">The sequence shown here is derived from an EMBL/GenBank/DDBJ whole genome shotgun (WGS) entry which is preliminary data.</text>
</comment>
<evidence type="ECO:0000313" key="5">
    <source>
        <dbReference type="EMBL" id="MBA8924045.1"/>
    </source>
</evidence>
<evidence type="ECO:0000256" key="2">
    <source>
        <dbReference type="ARBA" id="ARBA00023125"/>
    </source>
</evidence>
<protein>
    <submittedName>
        <fullName evidence="5">DNA-binding transcriptional ArsR family regulator</fullName>
    </submittedName>
</protein>
<dbReference type="PANTHER" id="PTHR33154">
    <property type="entry name" value="TRANSCRIPTIONAL REGULATOR, ARSR FAMILY"/>
    <property type="match status" value="1"/>
</dbReference>
<organism evidence="5 6">
    <name type="scientific">Kutzneria viridogrisea</name>
    <dbReference type="NCBI Taxonomy" id="47990"/>
    <lineage>
        <taxon>Bacteria</taxon>
        <taxon>Bacillati</taxon>
        <taxon>Actinomycetota</taxon>
        <taxon>Actinomycetes</taxon>
        <taxon>Pseudonocardiales</taxon>
        <taxon>Pseudonocardiaceae</taxon>
        <taxon>Kutzneria</taxon>
    </lineage>
</organism>
<dbReference type="Proteomes" id="UP000517916">
    <property type="component" value="Unassembled WGS sequence"/>
</dbReference>
<keyword evidence="1" id="KW-0805">Transcription regulation</keyword>
<sequence>MVALVHPAREQLRIEDVLEALANPIRLRIVHRLAAGEELTCGTTLPEVSKSTASHHWRVLREGGVLFQRRVGRTVLMSLRREDLDARFPGLLASVLAAVDSD</sequence>
<evidence type="ECO:0000259" key="4">
    <source>
        <dbReference type="PROSITE" id="PS50987"/>
    </source>
</evidence>
<name>A0ABR6BB52_9PSEU</name>
<dbReference type="PROSITE" id="PS50987">
    <property type="entry name" value="HTH_ARSR_2"/>
    <property type="match status" value="1"/>
</dbReference>
<keyword evidence="3" id="KW-0804">Transcription</keyword>
<dbReference type="SUPFAM" id="SSF46785">
    <property type="entry name" value="Winged helix' DNA-binding domain"/>
    <property type="match status" value="1"/>
</dbReference>
<dbReference type="InterPro" id="IPR051081">
    <property type="entry name" value="HTH_MetalResp_TranReg"/>
</dbReference>
<feature type="domain" description="HTH arsR-type" evidence="4">
    <location>
        <begin position="6"/>
        <end position="99"/>
    </location>
</feature>
<dbReference type="InterPro" id="IPR036388">
    <property type="entry name" value="WH-like_DNA-bd_sf"/>
</dbReference>
<dbReference type="Pfam" id="PF12840">
    <property type="entry name" value="HTH_20"/>
    <property type="match status" value="1"/>
</dbReference>
<proteinExistence type="predicted"/>
<keyword evidence="2 5" id="KW-0238">DNA-binding</keyword>
<dbReference type="PRINTS" id="PR00778">
    <property type="entry name" value="HTHARSR"/>
</dbReference>
<reference evidence="5 6" key="1">
    <citation type="submission" date="2020-08" db="EMBL/GenBank/DDBJ databases">
        <title>Genomic Encyclopedia of Archaeal and Bacterial Type Strains, Phase II (KMG-II): from individual species to whole genera.</title>
        <authorList>
            <person name="Goeker M."/>
        </authorList>
    </citation>
    <scope>NUCLEOTIDE SEQUENCE [LARGE SCALE GENOMIC DNA]</scope>
    <source>
        <strain evidence="5 6">DSM 43850</strain>
    </source>
</reference>
<evidence type="ECO:0000256" key="1">
    <source>
        <dbReference type="ARBA" id="ARBA00023015"/>
    </source>
</evidence>
<dbReference type="PANTHER" id="PTHR33154:SF12">
    <property type="entry name" value="TRANSCRIPTIONAL REGULATORY PROTEIN"/>
    <property type="match status" value="1"/>
</dbReference>
<accession>A0ABR6BB52</accession>
<keyword evidence="6" id="KW-1185">Reference proteome</keyword>
<dbReference type="RefSeq" id="WP_025358446.1">
    <property type="nucleotide sequence ID" value="NZ_BAAABQ010000065.1"/>
</dbReference>
<dbReference type="GO" id="GO:0003677">
    <property type="term" value="F:DNA binding"/>
    <property type="evidence" value="ECO:0007669"/>
    <property type="project" value="UniProtKB-KW"/>
</dbReference>
<evidence type="ECO:0000313" key="6">
    <source>
        <dbReference type="Proteomes" id="UP000517916"/>
    </source>
</evidence>
<dbReference type="InterPro" id="IPR036390">
    <property type="entry name" value="WH_DNA-bd_sf"/>
</dbReference>
<dbReference type="InterPro" id="IPR001845">
    <property type="entry name" value="HTH_ArsR_DNA-bd_dom"/>
</dbReference>
<evidence type="ECO:0000256" key="3">
    <source>
        <dbReference type="ARBA" id="ARBA00023163"/>
    </source>
</evidence>
<gene>
    <name evidence="5" type="ORF">BC739_001242</name>
</gene>
<dbReference type="EMBL" id="JACJID010000001">
    <property type="protein sequence ID" value="MBA8924045.1"/>
    <property type="molecule type" value="Genomic_DNA"/>
</dbReference>